<organism evidence="1 2">
    <name type="scientific">Ornithorhynchus anatinus</name>
    <name type="common">Duckbill platypus</name>
    <dbReference type="NCBI Taxonomy" id="9258"/>
    <lineage>
        <taxon>Eukaryota</taxon>
        <taxon>Metazoa</taxon>
        <taxon>Chordata</taxon>
        <taxon>Craniata</taxon>
        <taxon>Vertebrata</taxon>
        <taxon>Euteleostomi</taxon>
        <taxon>Mammalia</taxon>
        <taxon>Monotremata</taxon>
        <taxon>Ornithorhynchidae</taxon>
        <taxon>Ornithorhynchus</taxon>
    </lineage>
</organism>
<sequence length="51" mass="5406">MVQDSCTQPLCFGELRPCHVVPCSSESATCGLGLARGPLGHGSQLLLYKMN</sequence>
<accession>A0A6I8NSB9</accession>
<keyword evidence="2" id="KW-1185">Reference proteome</keyword>
<dbReference type="Bgee" id="ENSOANG00000048944">
    <property type="expression patterns" value="Expressed in testis and 3 other cell types or tissues"/>
</dbReference>
<dbReference type="PANTHER" id="PTHR47888">
    <property type="entry name" value="UPF0730 PROTEIN ENCODED BY LINC00643-RELATED"/>
    <property type="match status" value="1"/>
</dbReference>
<protein>
    <submittedName>
        <fullName evidence="1">Uncharacterized protein</fullName>
    </submittedName>
</protein>
<evidence type="ECO:0000313" key="1">
    <source>
        <dbReference type="Ensembl" id="ENSOANP00000043881.1"/>
    </source>
</evidence>
<dbReference type="AlphaFoldDB" id="A0A6I8NSB9"/>
<reference evidence="1 2" key="1">
    <citation type="journal article" date="2008" name="Nature">
        <title>Genome analysis of the platypus reveals unique signatures of evolution.</title>
        <authorList>
            <person name="Warren W.C."/>
            <person name="Hillier L.W."/>
            <person name="Marshall Graves J.A."/>
            <person name="Birney E."/>
            <person name="Ponting C.P."/>
            <person name="Grutzner F."/>
            <person name="Belov K."/>
            <person name="Miller W."/>
            <person name="Clarke L."/>
            <person name="Chinwalla A.T."/>
            <person name="Yang S.P."/>
            <person name="Heger A."/>
            <person name="Locke D.P."/>
            <person name="Miethke P."/>
            <person name="Waters P.D."/>
            <person name="Veyrunes F."/>
            <person name="Fulton L."/>
            <person name="Fulton B."/>
            <person name="Graves T."/>
            <person name="Wallis J."/>
            <person name="Puente X.S."/>
            <person name="Lopez-Otin C."/>
            <person name="Ordonez G.R."/>
            <person name="Eichler E.E."/>
            <person name="Chen L."/>
            <person name="Cheng Z."/>
            <person name="Deakin J.E."/>
            <person name="Alsop A."/>
            <person name="Thompson K."/>
            <person name="Kirby P."/>
            <person name="Papenfuss A.T."/>
            <person name="Wakefield M.J."/>
            <person name="Olender T."/>
            <person name="Lancet D."/>
            <person name="Huttley G.A."/>
            <person name="Smit A.F."/>
            <person name="Pask A."/>
            <person name="Temple-Smith P."/>
            <person name="Batzer M.A."/>
            <person name="Walker J.A."/>
            <person name="Konkel M.K."/>
            <person name="Harris R.S."/>
            <person name="Whittington C.M."/>
            <person name="Wong E.S."/>
            <person name="Gemmell N.J."/>
            <person name="Buschiazzo E."/>
            <person name="Vargas Jentzsch I.M."/>
            <person name="Merkel A."/>
            <person name="Schmitz J."/>
            <person name="Zemann A."/>
            <person name="Churakov G."/>
            <person name="Kriegs J.O."/>
            <person name="Brosius J."/>
            <person name="Murchison E.P."/>
            <person name="Sachidanandam R."/>
            <person name="Smith C."/>
            <person name="Hannon G.J."/>
            <person name="Tsend-Ayush E."/>
            <person name="McMillan D."/>
            <person name="Attenborough R."/>
            <person name="Rens W."/>
            <person name="Ferguson-Smith M."/>
            <person name="Lefevre C.M."/>
            <person name="Sharp J.A."/>
            <person name="Nicholas K.R."/>
            <person name="Ray D.A."/>
            <person name="Kube M."/>
            <person name="Reinhardt R."/>
            <person name="Pringle T.H."/>
            <person name="Taylor J."/>
            <person name="Jones R.C."/>
            <person name="Nixon B."/>
            <person name="Dacheux J.L."/>
            <person name="Niwa H."/>
            <person name="Sekita Y."/>
            <person name="Huang X."/>
            <person name="Stark A."/>
            <person name="Kheradpour P."/>
            <person name="Kellis M."/>
            <person name="Flicek P."/>
            <person name="Chen Y."/>
            <person name="Webber C."/>
            <person name="Hardison R."/>
            <person name="Nelson J."/>
            <person name="Hallsworth-Pepin K."/>
            <person name="Delehaunty K."/>
            <person name="Markovic C."/>
            <person name="Minx P."/>
            <person name="Feng Y."/>
            <person name="Kremitzki C."/>
            <person name="Mitreva M."/>
            <person name="Glasscock J."/>
            <person name="Wylie T."/>
            <person name="Wohldmann P."/>
            <person name="Thiru P."/>
            <person name="Nhan M.N."/>
            <person name="Pohl C.S."/>
            <person name="Smith S.M."/>
            <person name="Hou S."/>
            <person name="Nefedov M."/>
            <person name="de Jong P.J."/>
            <person name="Renfree M.B."/>
            <person name="Mardis E.R."/>
            <person name="Wilson R.K."/>
        </authorList>
    </citation>
    <scope>NUCLEOTIDE SEQUENCE [LARGE SCALE GENOMIC DNA]</scope>
    <source>
        <strain evidence="1 2">Glennie</strain>
    </source>
</reference>
<dbReference type="InParanoid" id="A0A6I8NSB9"/>
<reference evidence="1" key="3">
    <citation type="submission" date="2025-09" db="UniProtKB">
        <authorList>
            <consortium name="Ensembl"/>
        </authorList>
    </citation>
    <scope>IDENTIFICATION</scope>
    <source>
        <strain evidence="1">Glennie</strain>
    </source>
</reference>
<dbReference type="PANTHER" id="PTHR47888:SF1">
    <property type="entry name" value="SERTA DOMAIN-CONTAINING PROTEIN"/>
    <property type="match status" value="1"/>
</dbReference>
<evidence type="ECO:0000313" key="2">
    <source>
        <dbReference type="Proteomes" id="UP000002279"/>
    </source>
</evidence>
<dbReference type="Pfam" id="PF15827">
    <property type="entry name" value="UPF0730"/>
    <property type="match status" value="1"/>
</dbReference>
<reference evidence="1" key="2">
    <citation type="submission" date="2025-08" db="UniProtKB">
        <authorList>
            <consortium name="Ensembl"/>
        </authorList>
    </citation>
    <scope>IDENTIFICATION</scope>
    <source>
        <strain evidence="1">Glennie</strain>
    </source>
</reference>
<dbReference type="Proteomes" id="UP000002279">
    <property type="component" value="Chromosome 14"/>
</dbReference>
<dbReference type="Ensembl" id="ENSOANT00000062716.1">
    <property type="protein sequence ID" value="ENSOANP00000043881.1"/>
    <property type="gene ID" value="ENSOANG00000048944.1"/>
</dbReference>
<name>A0A6I8NSB9_ORNAN</name>
<proteinExistence type="predicted"/>